<dbReference type="OrthoDB" id="9813729at2"/>
<feature type="transmembrane region" description="Helical" evidence="8">
    <location>
        <begin position="267"/>
        <end position="284"/>
    </location>
</feature>
<dbReference type="GO" id="GO:0016763">
    <property type="term" value="F:pentosyltransferase activity"/>
    <property type="evidence" value="ECO:0007669"/>
    <property type="project" value="TreeGrafter"/>
</dbReference>
<dbReference type="InterPro" id="IPR050297">
    <property type="entry name" value="LipidA_mod_glycosyltrf_83"/>
</dbReference>
<protein>
    <submittedName>
        <fullName evidence="10">Dolichyl-phosphate-mannose-protein mannosyltransferase</fullName>
    </submittedName>
</protein>
<feature type="transmembrane region" description="Helical" evidence="8">
    <location>
        <begin position="74"/>
        <end position="92"/>
    </location>
</feature>
<feature type="transmembrane region" description="Helical" evidence="8">
    <location>
        <begin position="191"/>
        <end position="210"/>
    </location>
</feature>
<feature type="transmembrane region" description="Helical" evidence="8">
    <location>
        <begin position="44"/>
        <end position="62"/>
    </location>
</feature>
<keyword evidence="4 10" id="KW-0808">Transferase</keyword>
<proteinExistence type="predicted"/>
<feature type="domain" description="Glycosyltransferase RgtA/B/C/D-like" evidence="9">
    <location>
        <begin position="51"/>
        <end position="208"/>
    </location>
</feature>
<dbReference type="PANTHER" id="PTHR33908:SF11">
    <property type="entry name" value="MEMBRANE PROTEIN"/>
    <property type="match status" value="1"/>
</dbReference>
<comment type="subcellular location">
    <subcellularLocation>
        <location evidence="1">Cell membrane</location>
        <topology evidence="1">Multi-pass membrane protein</topology>
    </subcellularLocation>
</comment>
<evidence type="ECO:0000259" key="9">
    <source>
        <dbReference type="Pfam" id="PF13231"/>
    </source>
</evidence>
<evidence type="ECO:0000313" key="11">
    <source>
        <dbReference type="Proteomes" id="UP000182248"/>
    </source>
</evidence>
<evidence type="ECO:0000256" key="7">
    <source>
        <dbReference type="ARBA" id="ARBA00023136"/>
    </source>
</evidence>
<organism evidence="10 11">
    <name type="scientific">Sinomicrobium oceani</name>
    <dbReference type="NCBI Taxonomy" id="1150368"/>
    <lineage>
        <taxon>Bacteria</taxon>
        <taxon>Pseudomonadati</taxon>
        <taxon>Bacteroidota</taxon>
        <taxon>Flavobacteriia</taxon>
        <taxon>Flavobacteriales</taxon>
        <taxon>Flavobacteriaceae</taxon>
        <taxon>Sinomicrobium</taxon>
    </lineage>
</organism>
<dbReference type="Pfam" id="PF13231">
    <property type="entry name" value="PMT_2"/>
    <property type="match status" value="1"/>
</dbReference>
<keyword evidence="11" id="KW-1185">Reference proteome</keyword>
<dbReference type="AlphaFoldDB" id="A0A1K1M8W8"/>
<evidence type="ECO:0000313" key="10">
    <source>
        <dbReference type="EMBL" id="SFW19588.1"/>
    </source>
</evidence>
<name>A0A1K1M8W8_9FLAO</name>
<dbReference type="RefSeq" id="WP_072315773.1">
    <property type="nucleotide sequence ID" value="NZ_FPJE01000002.1"/>
</dbReference>
<evidence type="ECO:0000256" key="2">
    <source>
        <dbReference type="ARBA" id="ARBA00022475"/>
    </source>
</evidence>
<dbReference type="GO" id="GO:0009103">
    <property type="term" value="P:lipopolysaccharide biosynthetic process"/>
    <property type="evidence" value="ECO:0007669"/>
    <property type="project" value="UniProtKB-ARBA"/>
</dbReference>
<sequence>MGKTNIIILSGFVLLKFLLHYFLIAPEYDLQRDEFLHLDQANHLAFGFASVPPLISWISWIIKLLGNSIFWIKFFPVLFGALTIVVTWATISELKGNLYARILGATCVLFSVLLRLNTLYQPNSFDVLCWTATFFFLIKYINTDHSKWIYGTAIVFALGFLNKYNIIFLALGVAPALMITKSRGLFLRKEIYLAIALALLIVSPNLIWQYQNGFPVFHHLNELANSQLVHVSRTLFLKNQLLFFTGSIVVVISALYGLLFSGYFKKFRFLFWAFLFILSLFTYLKAKDYYAIGLYPVYIAIGSVYLCPITDCTFGKIIKPILVMVPVLLFILSFNVAFPNKTPAYIISRQDTYKALGLLRWEDGKDHEIPQDYADMLGWKELAAKTDKAYLFLNDPERTLVLCDNYGQAGAINFYSEHGIKAVSFTADYINWFDLEKEYTHLIRVKNAWERAQELMETSPYFEHSVISDSVTTKYAREFGTTIFIFQGSKVDINKRIKEELNPIKDRR</sequence>
<dbReference type="InterPro" id="IPR038731">
    <property type="entry name" value="RgtA/B/C-like"/>
</dbReference>
<dbReference type="GO" id="GO:0005886">
    <property type="term" value="C:plasma membrane"/>
    <property type="evidence" value="ECO:0007669"/>
    <property type="project" value="UniProtKB-SubCell"/>
</dbReference>
<keyword evidence="2" id="KW-1003">Cell membrane</keyword>
<evidence type="ECO:0000256" key="6">
    <source>
        <dbReference type="ARBA" id="ARBA00022989"/>
    </source>
</evidence>
<accession>A0A1K1M8W8</accession>
<feature type="transmembrane region" description="Helical" evidence="8">
    <location>
        <begin position="290"/>
        <end position="309"/>
    </location>
</feature>
<evidence type="ECO:0000256" key="8">
    <source>
        <dbReference type="SAM" id="Phobius"/>
    </source>
</evidence>
<keyword evidence="6 8" id="KW-1133">Transmembrane helix</keyword>
<dbReference type="PANTHER" id="PTHR33908">
    <property type="entry name" value="MANNOSYLTRANSFERASE YKCB-RELATED"/>
    <property type="match status" value="1"/>
</dbReference>
<feature type="transmembrane region" description="Helical" evidence="8">
    <location>
        <begin position="7"/>
        <end position="24"/>
    </location>
</feature>
<gene>
    <name evidence="10" type="ORF">SAMN02927921_00483</name>
</gene>
<feature type="transmembrane region" description="Helical" evidence="8">
    <location>
        <begin position="241"/>
        <end position="260"/>
    </location>
</feature>
<evidence type="ECO:0000256" key="1">
    <source>
        <dbReference type="ARBA" id="ARBA00004651"/>
    </source>
</evidence>
<evidence type="ECO:0000256" key="3">
    <source>
        <dbReference type="ARBA" id="ARBA00022676"/>
    </source>
</evidence>
<evidence type="ECO:0000256" key="5">
    <source>
        <dbReference type="ARBA" id="ARBA00022692"/>
    </source>
</evidence>
<feature type="transmembrane region" description="Helical" evidence="8">
    <location>
        <begin position="148"/>
        <end position="179"/>
    </location>
</feature>
<reference evidence="10 11" key="1">
    <citation type="submission" date="2016-11" db="EMBL/GenBank/DDBJ databases">
        <authorList>
            <person name="Jaros S."/>
            <person name="Januszkiewicz K."/>
            <person name="Wedrychowicz H."/>
        </authorList>
    </citation>
    <scope>NUCLEOTIDE SEQUENCE [LARGE SCALE GENOMIC DNA]</scope>
    <source>
        <strain evidence="10 11">CGMCC 1.12145</strain>
    </source>
</reference>
<dbReference type="STRING" id="1150368.SAMN02927921_00483"/>
<keyword evidence="7 8" id="KW-0472">Membrane</keyword>
<evidence type="ECO:0000256" key="4">
    <source>
        <dbReference type="ARBA" id="ARBA00022679"/>
    </source>
</evidence>
<keyword evidence="5 8" id="KW-0812">Transmembrane</keyword>
<dbReference type="Proteomes" id="UP000182248">
    <property type="component" value="Unassembled WGS sequence"/>
</dbReference>
<keyword evidence="3 10" id="KW-0328">Glycosyltransferase</keyword>
<feature type="transmembrane region" description="Helical" evidence="8">
    <location>
        <begin position="321"/>
        <end position="338"/>
    </location>
</feature>
<dbReference type="EMBL" id="FPJE01000002">
    <property type="protein sequence ID" value="SFW19588.1"/>
    <property type="molecule type" value="Genomic_DNA"/>
</dbReference>